<sequence>MCGTCFYRATRTRGTCPTCGEDRLLPGPPTDGGAPTCGPCAGIAQDFHCTRCGHEGEFYRRGGLCARCALREDLTAELVTPAAEPDLMRRLVDALCASERPESIFTWKRSTKVHALLRSLATGQTPMTHEGLDTQGHGHHVEHLRALLVHHRLLPHRDPYLARFETWIRDKLAPLPRHVAQPVEQFATWHHLNRIRDKAAAGAATRGPVHAAKQQITETIKFLTWLDTTHQRTAATCTQQDVDAYLAPGPTTRHLIRTFFVFAKKTRINTRIEIGHRKARTSPSLTQDQRLAWLAELLTGTSESLPYRAAGILLLLYAQPLVRVAALRASDLSARDNQLYVALGKHATPVPAPFADLLRDHLNNRPNLNTAAGPDSPWLFPSTRAGGHLHPDTLMHRLRDLGVNLLGARNRALADLVTEVPPPVVADALGYSHQVAFKHAQEAAESWARYAGRRAPSYEPQ</sequence>
<dbReference type="InterPro" id="IPR011010">
    <property type="entry name" value="DNA_brk_join_enz"/>
</dbReference>
<keyword evidence="1" id="KW-0233">DNA recombination</keyword>
<protein>
    <submittedName>
        <fullName evidence="2">Recombinase XerD</fullName>
    </submittedName>
</protein>
<evidence type="ECO:0000313" key="2">
    <source>
        <dbReference type="EMBL" id="MPV88377.1"/>
    </source>
</evidence>
<organism evidence="2 3">
    <name type="scientific">Georgenia ruanii</name>
    <dbReference type="NCBI Taxonomy" id="348442"/>
    <lineage>
        <taxon>Bacteria</taxon>
        <taxon>Bacillati</taxon>
        <taxon>Actinomycetota</taxon>
        <taxon>Actinomycetes</taxon>
        <taxon>Micrococcales</taxon>
        <taxon>Bogoriellaceae</taxon>
        <taxon>Georgenia</taxon>
    </lineage>
</organism>
<evidence type="ECO:0000256" key="1">
    <source>
        <dbReference type="ARBA" id="ARBA00023172"/>
    </source>
</evidence>
<accession>A0A7J9UUV1</accession>
<dbReference type="GO" id="GO:0015074">
    <property type="term" value="P:DNA integration"/>
    <property type="evidence" value="ECO:0007669"/>
    <property type="project" value="InterPro"/>
</dbReference>
<dbReference type="OrthoDB" id="3405537at2"/>
<dbReference type="AlphaFoldDB" id="A0A7J9UUV1"/>
<dbReference type="GO" id="GO:0003677">
    <property type="term" value="F:DNA binding"/>
    <property type="evidence" value="ECO:0007669"/>
    <property type="project" value="InterPro"/>
</dbReference>
<dbReference type="Gene3D" id="1.10.443.10">
    <property type="entry name" value="Intergrase catalytic core"/>
    <property type="match status" value="1"/>
</dbReference>
<name>A0A7J9UUV1_9MICO</name>
<evidence type="ECO:0000313" key="3">
    <source>
        <dbReference type="Proteomes" id="UP000429644"/>
    </source>
</evidence>
<dbReference type="SUPFAM" id="SSF56349">
    <property type="entry name" value="DNA breaking-rejoining enzymes"/>
    <property type="match status" value="1"/>
</dbReference>
<dbReference type="InterPro" id="IPR013762">
    <property type="entry name" value="Integrase-like_cat_sf"/>
</dbReference>
<dbReference type="EMBL" id="WHPD01001486">
    <property type="protein sequence ID" value="MPV88377.1"/>
    <property type="molecule type" value="Genomic_DNA"/>
</dbReference>
<keyword evidence="3" id="KW-1185">Reference proteome</keyword>
<gene>
    <name evidence="2" type="ORF">GB882_06825</name>
</gene>
<dbReference type="Proteomes" id="UP000429644">
    <property type="component" value="Unassembled WGS sequence"/>
</dbReference>
<comment type="caution">
    <text evidence="2">The sequence shown here is derived from an EMBL/GenBank/DDBJ whole genome shotgun (WGS) entry which is preliminary data.</text>
</comment>
<dbReference type="GO" id="GO:0006310">
    <property type="term" value="P:DNA recombination"/>
    <property type="evidence" value="ECO:0007669"/>
    <property type="project" value="UniProtKB-KW"/>
</dbReference>
<proteinExistence type="predicted"/>
<reference evidence="2 3" key="1">
    <citation type="submission" date="2019-10" db="EMBL/GenBank/DDBJ databases">
        <title>Georgenia wutianyii sp. nov. and Georgenia yuyongxinii sp. nov. isolated from plateau pika (Ochotona curzoniae) in the Qinghai-Tibet plateau of China.</title>
        <authorList>
            <person name="Tian Z."/>
        </authorList>
    </citation>
    <scope>NUCLEOTIDE SEQUENCE [LARGE SCALE GENOMIC DNA]</scope>
    <source>
        <strain evidence="2 3">JCM 15130</strain>
    </source>
</reference>